<dbReference type="RefSeq" id="WP_103790287.1">
    <property type="nucleotide sequence ID" value="NZ_PQVF01000013.1"/>
</dbReference>
<evidence type="ECO:0000259" key="4">
    <source>
        <dbReference type="PROSITE" id="PS52004"/>
    </source>
</evidence>
<dbReference type="SMART" id="SM00825">
    <property type="entry name" value="PKS_KS"/>
    <property type="match status" value="1"/>
</dbReference>
<dbReference type="GO" id="GO:0006633">
    <property type="term" value="P:fatty acid biosynthetic process"/>
    <property type="evidence" value="ECO:0007669"/>
    <property type="project" value="TreeGrafter"/>
</dbReference>
<dbReference type="GO" id="GO:0004315">
    <property type="term" value="F:3-oxoacyl-[acyl-carrier-protein] synthase activity"/>
    <property type="evidence" value="ECO:0007669"/>
    <property type="project" value="TreeGrafter"/>
</dbReference>
<evidence type="ECO:0000313" key="5">
    <source>
        <dbReference type="EMBL" id="POY35199.1"/>
    </source>
</evidence>
<keyword evidence="2 3" id="KW-0808">Transferase</keyword>
<evidence type="ECO:0000313" key="6">
    <source>
        <dbReference type="Proteomes" id="UP000236893"/>
    </source>
</evidence>
<organism evidence="5 6">
    <name type="scientific">Solitalea longa</name>
    <dbReference type="NCBI Taxonomy" id="2079460"/>
    <lineage>
        <taxon>Bacteria</taxon>
        <taxon>Pseudomonadati</taxon>
        <taxon>Bacteroidota</taxon>
        <taxon>Sphingobacteriia</taxon>
        <taxon>Sphingobacteriales</taxon>
        <taxon>Sphingobacteriaceae</taxon>
        <taxon>Solitalea</taxon>
    </lineage>
</organism>
<sequence>MDQIKIAIVGWGSVSALGAEKKDIWTNYLTPQHCFSRKEFPMGNEWVAVLDKKSAQLVASVAEENPKYRQLDPTAWYAMVASRIAVEQAGWQNDDSIGINLGSSRGATEAFEKYHTQFIDSGEQNTDTLSSPTTTLGNIASWVGVDLGSHGPQISHSITCSTALHAILNAVAWLKSGLSDKFLAGGSEAPLTPFTLAQMKALKVYANGITDFPCQSMNLLKTRNSMILGEGAAVFALQREAESALAYITGIGYGTEIIKHGASISENATCQQQAMRMAIKSHDPESIDAIVLHSPGTVKGDESEIKAIEAVFGNYKPLLTSNKWKIGHTFGASGSLSMEMAILMLQHNQFIQPPYLPQQEIKKPLKKILVNAVGFGGNAVSILIER</sequence>
<protein>
    <submittedName>
        <fullName evidence="5">Beta-ketoacyl synthase</fullName>
    </submittedName>
</protein>
<comment type="caution">
    <text evidence="5">The sequence shown here is derived from an EMBL/GenBank/DDBJ whole genome shotgun (WGS) entry which is preliminary data.</text>
</comment>
<proteinExistence type="inferred from homology"/>
<dbReference type="InterPro" id="IPR014030">
    <property type="entry name" value="Ketoacyl_synth_N"/>
</dbReference>
<dbReference type="Proteomes" id="UP000236893">
    <property type="component" value="Unassembled WGS sequence"/>
</dbReference>
<evidence type="ECO:0000256" key="1">
    <source>
        <dbReference type="ARBA" id="ARBA00008467"/>
    </source>
</evidence>
<evidence type="ECO:0000256" key="2">
    <source>
        <dbReference type="ARBA" id="ARBA00022679"/>
    </source>
</evidence>
<dbReference type="OrthoDB" id="1141849at2"/>
<accession>A0A2S4ZYS4</accession>
<gene>
    <name evidence="5" type="ORF">C3K47_16600</name>
</gene>
<comment type="similarity">
    <text evidence="1 3">Belongs to the thiolase-like superfamily. Beta-ketoacyl-ACP synthases family.</text>
</comment>
<name>A0A2S4ZYS4_9SPHI</name>
<dbReference type="InterPro" id="IPR014031">
    <property type="entry name" value="Ketoacyl_synth_C"/>
</dbReference>
<dbReference type="InterPro" id="IPR000794">
    <property type="entry name" value="Beta-ketoacyl_synthase"/>
</dbReference>
<dbReference type="Pfam" id="PF00109">
    <property type="entry name" value="ketoacyl-synt"/>
    <property type="match status" value="1"/>
</dbReference>
<dbReference type="Gene3D" id="3.40.47.10">
    <property type="match status" value="1"/>
</dbReference>
<dbReference type="PANTHER" id="PTHR11712:SF336">
    <property type="entry name" value="3-OXOACYL-[ACYL-CARRIER-PROTEIN] SYNTHASE, MITOCHONDRIAL"/>
    <property type="match status" value="1"/>
</dbReference>
<reference evidence="5 6" key="1">
    <citation type="submission" date="2018-01" db="EMBL/GenBank/DDBJ databases">
        <authorList>
            <person name="Gaut B.S."/>
            <person name="Morton B.R."/>
            <person name="Clegg M.T."/>
            <person name="Duvall M.R."/>
        </authorList>
    </citation>
    <scope>NUCLEOTIDE SEQUENCE [LARGE SCALE GENOMIC DNA]</scope>
    <source>
        <strain evidence="5 6">HR-AV</strain>
    </source>
</reference>
<dbReference type="PANTHER" id="PTHR11712">
    <property type="entry name" value="POLYKETIDE SYNTHASE-RELATED"/>
    <property type="match status" value="1"/>
</dbReference>
<evidence type="ECO:0000256" key="3">
    <source>
        <dbReference type="RuleBase" id="RU003694"/>
    </source>
</evidence>
<keyword evidence="6" id="KW-1185">Reference proteome</keyword>
<dbReference type="InterPro" id="IPR016039">
    <property type="entry name" value="Thiolase-like"/>
</dbReference>
<dbReference type="InterPro" id="IPR020841">
    <property type="entry name" value="PKS_Beta-ketoAc_synthase_dom"/>
</dbReference>
<dbReference type="AlphaFoldDB" id="A0A2S4ZYS4"/>
<feature type="domain" description="Ketosynthase family 3 (KS3)" evidence="4">
    <location>
        <begin position="1"/>
        <end position="386"/>
    </location>
</feature>
<dbReference type="EMBL" id="PQVF01000013">
    <property type="protein sequence ID" value="POY35199.1"/>
    <property type="molecule type" value="Genomic_DNA"/>
</dbReference>
<dbReference type="SUPFAM" id="SSF53901">
    <property type="entry name" value="Thiolase-like"/>
    <property type="match status" value="2"/>
</dbReference>
<dbReference type="PROSITE" id="PS52004">
    <property type="entry name" value="KS3_2"/>
    <property type="match status" value="1"/>
</dbReference>
<dbReference type="Pfam" id="PF02801">
    <property type="entry name" value="Ketoacyl-synt_C"/>
    <property type="match status" value="1"/>
</dbReference>